<evidence type="ECO:0000313" key="2">
    <source>
        <dbReference type="Proteomes" id="UP000279968"/>
    </source>
</evidence>
<gene>
    <name evidence="1" type="ORF">D7193_00825</name>
</gene>
<evidence type="ECO:0008006" key="3">
    <source>
        <dbReference type="Google" id="ProtNLM"/>
    </source>
</evidence>
<dbReference type="Gene3D" id="1.10.287.1060">
    <property type="entry name" value="ESAT-6-like"/>
    <property type="match status" value="1"/>
</dbReference>
<evidence type="ECO:0000313" key="1">
    <source>
        <dbReference type="EMBL" id="RKN57272.1"/>
    </source>
</evidence>
<dbReference type="SUPFAM" id="SSF140453">
    <property type="entry name" value="EsxAB dimer-like"/>
    <property type="match status" value="1"/>
</dbReference>
<dbReference type="AlphaFoldDB" id="A0A3B0A9A2"/>
<keyword evidence="2" id="KW-1185">Reference proteome</keyword>
<reference evidence="1 2" key="1">
    <citation type="journal article" date="2015" name="Int. J. Syst. Evol. Microbiol.">
        <title>Micromonospora costi sp. nov., isolated from a leaf of Costus speciosus.</title>
        <authorList>
            <person name="Thawai C."/>
        </authorList>
    </citation>
    <scope>NUCLEOTIDE SEQUENCE [LARGE SCALE GENOMIC DNA]</scope>
    <source>
        <strain evidence="1 2">CS1-12</strain>
    </source>
</reference>
<accession>A0A3B0A9A2</accession>
<dbReference type="RefSeq" id="WP_120777464.1">
    <property type="nucleotide sequence ID" value="NZ_JBHLUP010000009.1"/>
</dbReference>
<organism evidence="1 2">
    <name type="scientific">Micromonospora costi</name>
    <dbReference type="NCBI Taxonomy" id="1530042"/>
    <lineage>
        <taxon>Bacteria</taxon>
        <taxon>Bacillati</taxon>
        <taxon>Actinomycetota</taxon>
        <taxon>Actinomycetes</taxon>
        <taxon>Micromonosporales</taxon>
        <taxon>Micromonosporaceae</taxon>
        <taxon>Micromonospora</taxon>
    </lineage>
</organism>
<proteinExistence type="predicted"/>
<dbReference type="EMBL" id="RBAN01000001">
    <property type="protein sequence ID" value="RKN57272.1"/>
    <property type="molecule type" value="Genomic_DNA"/>
</dbReference>
<comment type="caution">
    <text evidence="1">The sequence shown here is derived from an EMBL/GenBank/DDBJ whole genome shotgun (WGS) entry which is preliminary data.</text>
</comment>
<name>A0A3B0A9A2_9ACTN</name>
<sequence length="110" mass="11549">MTMSGFQVDPASLRASAAFLDQTVDQLADALEQFESTVQALGQPWGGDDLGTLIGELYLGIHDLAMSCFEGNGEVLGQFAEGLHTMADTFEAVDQQAEAALRRIGAALGG</sequence>
<protein>
    <recommendedName>
        <fullName evidence="3">WXG100 family type VII secretion target</fullName>
    </recommendedName>
</protein>
<dbReference type="Proteomes" id="UP000279968">
    <property type="component" value="Unassembled WGS sequence"/>
</dbReference>
<dbReference type="InterPro" id="IPR036689">
    <property type="entry name" value="ESAT-6-like_sf"/>
</dbReference>
<dbReference type="OrthoDB" id="3627085at2"/>